<dbReference type="SUPFAM" id="SSF54495">
    <property type="entry name" value="UBC-like"/>
    <property type="match status" value="1"/>
</dbReference>
<evidence type="ECO:0000313" key="6">
    <source>
        <dbReference type="Proteomes" id="UP001210925"/>
    </source>
</evidence>
<dbReference type="InterPro" id="IPR016135">
    <property type="entry name" value="UBQ-conjugating_enzyme/RWD"/>
</dbReference>
<dbReference type="GO" id="GO:0015031">
    <property type="term" value="P:protein transport"/>
    <property type="evidence" value="ECO:0007669"/>
    <property type="project" value="InterPro"/>
</dbReference>
<dbReference type="PROSITE" id="PS50127">
    <property type="entry name" value="UBC_2"/>
    <property type="match status" value="1"/>
</dbReference>
<dbReference type="Gene3D" id="3.10.110.10">
    <property type="entry name" value="Ubiquitin Conjugating Enzyme"/>
    <property type="match status" value="1"/>
</dbReference>
<dbReference type="GO" id="GO:0016740">
    <property type="term" value="F:transferase activity"/>
    <property type="evidence" value="ECO:0007669"/>
    <property type="project" value="UniProtKB-KW"/>
</dbReference>
<evidence type="ECO:0000313" key="5">
    <source>
        <dbReference type="EMBL" id="KAJ3255129.1"/>
    </source>
</evidence>
<gene>
    <name evidence="5" type="primary">BIRC6</name>
    <name evidence="5" type="ORF">HK103_006592</name>
</gene>
<evidence type="ECO:0000259" key="3">
    <source>
        <dbReference type="PROSITE" id="PS50127"/>
    </source>
</evidence>
<dbReference type="Pfam" id="PF00179">
    <property type="entry name" value="UQ_con"/>
    <property type="match status" value="1"/>
</dbReference>
<dbReference type="AlphaFoldDB" id="A0AAD5Y6L0"/>
<feature type="domain" description="UEV" evidence="4">
    <location>
        <begin position="369"/>
        <end position="516"/>
    </location>
</feature>
<dbReference type="Proteomes" id="UP001210925">
    <property type="component" value="Unassembled WGS sequence"/>
</dbReference>
<dbReference type="InterPro" id="IPR008883">
    <property type="entry name" value="UEV_N"/>
</dbReference>
<feature type="domain" description="UBC core" evidence="3">
    <location>
        <begin position="383"/>
        <end position="543"/>
    </location>
</feature>
<comment type="caution">
    <text evidence="5">The sequence shown here is derived from an EMBL/GenBank/DDBJ whole genome shotgun (WGS) entry which is preliminary data.</text>
</comment>
<dbReference type="CDD" id="cd23810">
    <property type="entry name" value="UBCc_BIRC6"/>
    <property type="match status" value="1"/>
</dbReference>
<dbReference type="PROSITE" id="PS51322">
    <property type="entry name" value="UEV"/>
    <property type="match status" value="1"/>
</dbReference>
<keyword evidence="1" id="KW-0808">Transferase</keyword>
<dbReference type="PANTHER" id="PTHR46116">
    <property type="entry name" value="(E3-INDEPENDENT) E2 UBIQUITIN-CONJUGATING ENZYME"/>
    <property type="match status" value="1"/>
</dbReference>
<keyword evidence="2" id="KW-0833">Ubl conjugation pathway</keyword>
<organism evidence="5 6">
    <name type="scientific">Boothiomyces macroporosus</name>
    <dbReference type="NCBI Taxonomy" id="261099"/>
    <lineage>
        <taxon>Eukaryota</taxon>
        <taxon>Fungi</taxon>
        <taxon>Fungi incertae sedis</taxon>
        <taxon>Chytridiomycota</taxon>
        <taxon>Chytridiomycota incertae sedis</taxon>
        <taxon>Chytridiomycetes</taxon>
        <taxon>Rhizophydiales</taxon>
        <taxon>Terramycetaceae</taxon>
        <taxon>Boothiomyces</taxon>
    </lineage>
</organism>
<dbReference type="SMART" id="SM00212">
    <property type="entry name" value="UBCc"/>
    <property type="match status" value="1"/>
</dbReference>
<dbReference type="InterPro" id="IPR000608">
    <property type="entry name" value="UBC"/>
</dbReference>
<name>A0AAD5Y6L0_9FUNG</name>
<reference evidence="5" key="1">
    <citation type="submission" date="2020-05" db="EMBL/GenBank/DDBJ databases">
        <title>Phylogenomic resolution of chytrid fungi.</title>
        <authorList>
            <person name="Stajich J.E."/>
            <person name="Amses K."/>
            <person name="Simmons R."/>
            <person name="Seto K."/>
            <person name="Myers J."/>
            <person name="Bonds A."/>
            <person name="Quandt C.A."/>
            <person name="Barry K."/>
            <person name="Liu P."/>
            <person name="Grigoriev I."/>
            <person name="Longcore J.E."/>
            <person name="James T.Y."/>
        </authorList>
    </citation>
    <scope>NUCLEOTIDE SEQUENCE</scope>
    <source>
        <strain evidence="5">PLAUS21</strain>
    </source>
</reference>
<protein>
    <submittedName>
        <fullName evidence="5">Baculoviral IAP repeat-containing protein 6</fullName>
    </submittedName>
</protein>
<evidence type="ECO:0000259" key="4">
    <source>
        <dbReference type="PROSITE" id="PS51322"/>
    </source>
</evidence>
<evidence type="ECO:0000256" key="2">
    <source>
        <dbReference type="ARBA" id="ARBA00022786"/>
    </source>
</evidence>
<keyword evidence="6" id="KW-1185">Reference proteome</keyword>
<accession>A0AAD5Y6L0</accession>
<sequence length="597" mass="67810">MESVTKAIKDITTGELGCSKCGDSHHKSVKILKVLGLSLSQFQDALYLESRAHYCFNCQTNICKFCGDYFSESYGSDVQDSDEEEFQFQNNEDNNLFHCTDSSFYAVYHYLMFLEGIHNEANSIENIRVEQLKAVNTESKDNGVGYASHKTSEEDIFNDIRDEQSIVDSSRDDNIVDALVNMRQFIPSIDRGEYTFDYTPHTALKDLLACSILGPCLKSAFKIATLHDLQTRPKLYVEFLRLLLLIAKHGDLNSYLLTDLNTNSGILGNEMEFTEDTIYKMISRLEKQILQYNKLIKDKQNEYKDFLPFITEILSLLSLQNDVTMVEDSSDSVTDIVKHEYDVEMKLPDEKTISQYIQALSPYSFAMQELDVENFPGILENDGRSKIVAKEIATLANSIPIDYGTSAFLRVDEHSMHLMQLCLVGPEGTPYANGVFIFDIVLPNTYPLAPPKFTFKTTGNGSWRANPNLYNNGKVCLSVLNTWSANQWIPGKSTLLQVIISIQAMILVNRPYFNEPGFGDPEDSLASKRYSGDVRVNVVKYAMIDQIKNPPPNFKEVVQHHFKLKKARILKQVEAWKEYPESKRVDIEALRAALSEL</sequence>
<proteinExistence type="predicted"/>
<evidence type="ECO:0000256" key="1">
    <source>
        <dbReference type="ARBA" id="ARBA00022679"/>
    </source>
</evidence>
<dbReference type="EMBL" id="JADGKB010000071">
    <property type="protein sequence ID" value="KAJ3255129.1"/>
    <property type="molecule type" value="Genomic_DNA"/>
</dbReference>